<accession>A0ABU5AMJ3</accession>
<dbReference type="RefSeq" id="WP_320320437.1">
    <property type="nucleotide sequence ID" value="NZ_JAVIIP010000006.1"/>
</dbReference>
<reference evidence="1 2" key="1">
    <citation type="submission" date="2023-08" db="EMBL/GenBank/DDBJ databases">
        <title>Implementing the SeqCode for naming new Mesorhizobium species isolated from Vachellia karroo root nodules.</title>
        <authorList>
            <person name="Van Lill M."/>
        </authorList>
    </citation>
    <scope>NUCLEOTIDE SEQUENCE [LARGE SCALE GENOMIC DNA]</scope>
    <source>
        <strain evidence="1 2">VK4B</strain>
    </source>
</reference>
<dbReference type="Proteomes" id="UP001276564">
    <property type="component" value="Unassembled WGS sequence"/>
</dbReference>
<gene>
    <name evidence="1" type="ORF">RFM23_12680</name>
</gene>
<sequence>MTTSVKSLLPRARPFAISTAHAWRRWSSSGVGRVLGKVVGWCQDELLRIAAIDELK</sequence>
<dbReference type="EMBL" id="JAVIIP010000006">
    <property type="protein sequence ID" value="MDX8538474.1"/>
    <property type="molecule type" value="Genomic_DNA"/>
</dbReference>
<proteinExistence type="predicted"/>
<comment type="caution">
    <text evidence="1">The sequence shown here is derived from an EMBL/GenBank/DDBJ whole genome shotgun (WGS) entry which is preliminary data.</text>
</comment>
<name>A0ABU5AMJ3_9HYPH</name>
<evidence type="ECO:0008006" key="3">
    <source>
        <dbReference type="Google" id="ProtNLM"/>
    </source>
</evidence>
<evidence type="ECO:0000313" key="1">
    <source>
        <dbReference type="EMBL" id="MDX8538474.1"/>
    </source>
</evidence>
<organism evidence="1 2">
    <name type="scientific">Mesorhizobium abyssinicae</name>
    <dbReference type="NCBI Taxonomy" id="1209958"/>
    <lineage>
        <taxon>Bacteria</taxon>
        <taxon>Pseudomonadati</taxon>
        <taxon>Pseudomonadota</taxon>
        <taxon>Alphaproteobacteria</taxon>
        <taxon>Hyphomicrobiales</taxon>
        <taxon>Phyllobacteriaceae</taxon>
        <taxon>Mesorhizobium</taxon>
    </lineage>
</organism>
<keyword evidence="2" id="KW-1185">Reference proteome</keyword>
<evidence type="ECO:0000313" key="2">
    <source>
        <dbReference type="Proteomes" id="UP001276564"/>
    </source>
</evidence>
<protein>
    <recommendedName>
        <fullName evidence="3">AlpA family phage regulatory protein</fullName>
    </recommendedName>
</protein>